<dbReference type="EMBL" id="NOXS01000033">
    <property type="protein sequence ID" value="OYQ17909.1"/>
    <property type="molecule type" value="Genomic_DNA"/>
</dbReference>
<dbReference type="InterPro" id="IPR008318">
    <property type="entry name" value="UCP030820"/>
</dbReference>
<protein>
    <recommendedName>
        <fullName evidence="3">Oxidoreductase</fullName>
    </recommendedName>
</protein>
<dbReference type="PIRSF" id="PIRSF030820">
    <property type="entry name" value="UCP030820"/>
    <property type="match status" value="1"/>
</dbReference>
<dbReference type="Pfam" id="PF06073">
    <property type="entry name" value="DUF934"/>
    <property type="match status" value="1"/>
</dbReference>
<comment type="caution">
    <text evidence="1">The sequence shown here is derived from an EMBL/GenBank/DDBJ whole genome shotgun (WGS) entry which is preliminary data.</text>
</comment>
<gene>
    <name evidence="1" type="ORF">CHR90_13120</name>
</gene>
<sequence length="164" mass="17832">MPLVNAEGLLADPFQPLADGEAPLPGQAVLVSLDQWDTVADHTGPLGLRVPNTLDPALIADKLPRLALIVLDFPKFTDGRAYSQARLLRDRYGFTGEIRATGAVLRDQILYMARCGFSSFEIDRADAADRVKAALKDYSIVYQPAADRAGLAPLLGQKWRRAAS</sequence>
<evidence type="ECO:0000313" key="2">
    <source>
        <dbReference type="Proteomes" id="UP000216361"/>
    </source>
</evidence>
<keyword evidence="2" id="KW-1185">Reference proteome</keyword>
<organism evidence="1 2">
    <name type="scientific">Elstera cyanobacteriorum</name>
    <dbReference type="NCBI Taxonomy" id="2022747"/>
    <lineage>
        <taxon>Bacteria</taxon>
        <taxon>Pseudomonadati</taxon>
        <taxon>Pseudomonadota</taxon>
        <taxon>Alphaproteobacteria</taxon>
        <taxon>Rhodospirillales</taxon>
        <taxon>Rhodospirillaceae</taxon>
        <taxon>Elstera</taxon>
    </lineage>
</organism>
<evidence type="ECO:0000313" key="1">
    <source>
        <dbReference type="EMBL" id="OYQ17909.1"/>
    </source>
</evidence>
<proteinExistence type="predicted"/>
<evidence type="ECO:0008006" key="3">
    <source>
        <dbReference type="Google" id="ProtNLM"/>
    </source>
</evidence>
<dbReference type="OrthoDB" id="9800421at2"/>
<reference evidence="1 2" key="1">
    <citation type="submission" date="2017-07" db="EMBL/GenBank/DDBJ databases">
        <title>Elstera cyanobacteriorum sp. nov., a novel bacterium isolated from cyanobacterial aggregates in a eutrophic lake.</title>
        <authorList>
            <person name="Cai H."/>
        </authorList>
    </citation>
    <scope>NUCLEOTIDE SEQUENCE [LARGE SCALE GENOMIC DNA]</scope>
    <source>
        <strain evidence="1 2">TH019</strain>
    </source>
</reference>
<dbReference type="AlphaFoldDB" id="A0A255XLR5"/>
<accession>A0A255XLR5</accession>
<dbReference type="Proteomes" id="UP000216361">
    <property type="component" value="Unassembled WGS sequence"/>
</dbReference>
<dbReference type="RefSeq" id="WP_094409471.1">
    <property type="nucleotide sequence ID" value="NZ_BMJZ01000002.1"/>
</dbReference>
<name>A0A255XLR5_9PROT</name>